<keyword evidence="4" id="KW-0443">Lipid metabolism</keyword>
<dbReference type="EMBL" id="WOCE01000002">
    <property type="protein sequence ID" value="KAE9619286.1"/>
    <property type="molecule type" value="Genomic_DNA"/>
</dbReference>
<sequence length="227" mass="25633">MIDGPNLTVQINSFEQLIKQNVFSIYDVKSSTVLVNTGGNDYITLLLKDKNLPGIDKLIKLVVDELIVNLRRIHSLGVEKIILSQLEPIGCYPAVSVASSYHECKDSLNKISRDHNKALLQNVENLNKESGKPIFKTLDLYNSFLSVIEDMQKSRKGNSTLMNPLQECCAPLKAGYKCGEVDEKGQKKYSLCNNPELSLFWDYVHPTQNGWYSIFNKLEPSLETIYS</sequence>
<dbReference type="GO" id="GO:0016788">
    <property type="term" value="F:hydrolase activity, acting on ester bonds"/>
    <property type="evidence" value="ECO:0007669"/>
    <property type="project" value="InterPro"/>
</dbReference>
<evidence type="ECO:0000313" key="5">
    <source>
        <dbReference type="EMBL" id="KAE9619286.1"/>
    </source>
</evidence>
<organism evidence="5 6">
    <name type="scientific">Lupinus albus</name>
    <name type="common">White lupine</name>
    <name type="synonym">Lupinus termis</name>
    <dbReference type="NCBI Taxonomy" id="3870"/>
    <lineage>
        <taxon>Eukaryota</taxon>
        <taxon>Viridiplantae</taxon>
        <taxon>Streptophyta</taxon>
        <taxon>Embryophyta</taxon>
        <taxon>Tracheophyta</taxon>
        <taxon>Spermatophyta</taxon>
        <taxon>Magnoliopsida</taxon>
        <taxon>eudicotyledons</taxon>
        <taxon>Gunneridae</taxon>
        <taxon>Pentapetalae</taxon>
        <taxon>rosids</taxon>
        <taxon>fabids</taxon>
        <taxon>Fabales</taxon>
        <taxon>Fabaceae</taxon>
        <taxon>Papilionoideae</taxon>
        <taxon>50 kb inversion clade</taxon>
        <taxon>genistoids sensu lato</taxon>
        <taxon>core genistoids</taxon>
        <taxon>Genisteae</taxon>
        <taxon>Lupinus</taxon>
    </lineage>
</organism>
<dbReference type="AlphaFoldDB" id="A0A6A4R1J1"/>
<keyword evidence="6" id="KW-1185">Reference proteome</keyword>
<protein>
    <submittedName>
        <fullName evidence="5">Putative SGNH hydrolase-type esterase domain-containing protein</fullName>
    </submittedName>
</protein>
<dbReference type="SUPFAM" id="SSF52266">
    <property type="entry name" value="SGNH hydrolase"/>
    <property type="match status" value="1"/>
</dbReference>
<dbReference type="OrthoDB" id="1600564at2759"/>
<evidence type="ECO:0000256" key="1">
    <source>
        <dbReference type="ARBA" id="ARBA00008668"/>
    </source>
</evidence>
<keyword evidence="2 5" id="KW-0378">Hydrolase</keyword>
<dbReference type="InterPro" id="IPR036514">
    <property type="entry name" value="SGNH_hydro_sf"/>
</dbReference>
<proteinExistence type="inferred from homology"/>
<dbReference type="InterPro" id="IPR001087">
    <property type="entry name" value="GDSL"/>
</dbReference>
<evidence type="ECO:0000256" key="3">
    <source>
        <dbReference type="ARBA" id="ARBA00022963"/>
    </source>
</evidence>
<evidence type="ECO:0000313" key="6">
    <source>
        <dbReference type="Proteomes" id="UP000447434"/>
    </source>
</evidence>
<dbReference type="Gene3D" id="3.40.50.1110">
    <property type="entry name" value="SGNH hydrolase"/>
    <property type="match status" value="1"/>
</dbReference>
<accession>A0A6A4R1J1</accession>
<dbReference type="PANTHER" id="PTHR46020">
    <property type="entry name" value="OSJNBB0059K02.9 PROTEIN"/>
    <property type="match status" value="1"/>
</dbReference>
<reference evidence="6" key="1">
    <citation type="journal article" date="2020" name="Nat. Commun.">
        <title>Genome sequence of the cluster root forming white lupin.</title>
        <authorList>
            <person name="Hufnagel B."/>
            <person name="Marques A."/>
            <person name="Soriano A."/>
            <person name="Marques L."/>
            <person name="Divol F."/>
            <person name="Doumas P."/>
            <person name="Sallet E."/>
            <person name="Mancinotti D."/>
            <person name="Carrere S."/>
            <person name="Marande W."/>
            <person name="Arribat S."/>
            <person name="Keller J."/>
            <person name="Huneau C."/>
            <person name="Blein T."/>
            <person name="Aime D."/>
            <person name="Laguerre M."/>
            <person name="Taylor J."/>
            <person name="Schubert V."/>
            <person name="Nelson M."/>
            <person name="Geu-Flores F."/>
            <person name="Crespi M."/>
            <person name="Gallardo-Guerrero K."/>
            <person name="Delaux P.-M."/>
            <person name="Salse J."/>
            <person name="Berges H."/>
            <person name="Guyot R."/>
            <person name="Gouzy J."/>
            <person name="Peret B."/>
        </authorList>
    </citation>
    <scope>NUCLEOTIDE SEQUENCE [LARGE SCALE GENOMIC DNA]</scope>
    <source>
        <strain evidence="6">cv. Amiga</strain>
    </source>
</reference>
<dbReference type="Proteomes" id="UP000447434">
    <property type="component" value="Chromosome 2"/>
</dbReference>
<evidence type="ECO:0000256" key="2">
    <source>
        <dbReference type="ARBA" id="ARBA00022801"/>
    </source>
</evidence>
<comment type="similarity">
    <text evidence="1">Belongs to the 'GDSL' lipolytic enzyme family.</text>
</comment>
<name>A0A6A4R1J1_LUPAL</name>
<gene>
    <name evidence="5" type="ORF">Lalb_Chr02g0151501</name>
</gene>
<dbReference type="GO" id="GO:0016042">
    <property type="term" value="P:lipid catabolic process"/>
    <property type="evidence" value="ECO:0007669"/>
    <property type="project" value="UniProtKB-KW"/>
</dbReference>
<dbReference type="Pfam" id="PF00657">
    <property type="entry name" value="Lipase_GDSL"/>
    <property type="match status" value="1"/>
</dbReference>
<dbReference type="PANTHER" id="PTHR46020:SF4">
    <property type="entry name" value="OS04G0650200 PROTEIN"/>
    <property type="match status" value="1"/>
</dbReference>
<keyword evidence="3" id="KW-0442">Lipid degradation</keyword>
<comment type="caution">
    <text evidence="5">The sequence shown here is derived from an EMBL/GenBank/DDBJ whole genome shotgun (WGS) entry which is preliminary data.</text>
</comment>
<evidence type="ECO:0000256" key="4">
    <source>
        <dbReference type="ARBA" id="ARBA00023098"/>
    </source>
</evidence>